<evidence type="ECO:0000256" key="1">
    <source>
        <dbReference type="ARBA" id="ARBA00022679"/>
    </source>
</evidence>
<gene>
    <name evidence="4" type="ORF">SDC9_78905</name>
</gene>
<keyword evidence="1" id="KW-0808">Transferase</keyword>
<evidence type="ECO:0000259" key="3">
    <source>
        <dbReference type="PROSITE" id="PS51186"/>
    </source>
</evidence>
<comment type="caution">
    <text evidence="4">The sequence shown here is derived from an EMBL/GenBank/DDBJ whole genome shotgun (WGS) entry which is preliminary data.</text>
</comment>
<dbReference type="CDD" id="cd04301">
    <property type="entry name" value="NAT_SF"/>
    <property type="match status" value="1"/>
</dbReference>
<dbReference type="GO" id="GO:0016747">
    <property type="term" value="F:acyltransferase activity, transferring groups other than amino-acyl groups"/>
    <property type="evidence" value="ECO:0007669"/>
    <property type="project" value="InterPro"/>
</dbReference>
<evidence type="ECO:0000313" key="4">
    <source>
        <dbReference type="EMBL" id="MPM32343.1"/>
    </source>
</evidence>
<organism evidence="4">
    <name type="scientific">bioreactor metagenome</name>
    <dbReference type="NCBI Taxonomy" id="1076179"/>
    <lineage>
        <taxon>unclassified sequences</taxon>
        <taxon>metagenomes</taxon>
        <taxon>ecological metagenomes</taxon>
    </lineage>
</organism>
<dbReference type="PROSITE" id="PS51186">
    <property type="entry name" value="GNAT"/>
    <property type="match status" value="1"/>
</dbReference>
<dbReference type="PANTHER" id="PTHR43420">
    <property type="entry name" value="ACETYLTRANSFERASE"/>
    <property type="match status" value="1"/>
</dbReference>
<dbReference type="InterPro" id="IPR000182">
    <property type="entry name" value="GNAT_dom"/>
</dbReference>
<dbReference type="AlphaFoldDB" id="A0A644Z0T8"/>
<dbReference type="Pfam" id="PF00583">
    <property type="entry name" value="Acetyltransf_1"/>
    <property type="match status" value="1"/>
</dbReference>
<proteinExistence type="predicted"/>
<sequence length="164" mass="18293">MITIRDGAPADEFFLKEMTYQAIYSPKGGGFLPRKILEEPAIRRYYADFGRAGDWAFVALSDGEAVGAVWIRFATAAPKGYGFVRADVPELMLAVLPALRGHGIGTALLDRMLSHLRATDLEAVSLSVARPNPVRRLYERYGFRIVKKQRNSCTMLLELKMKIG</sequence>
<dbReference type="EMBL" id="VSSQ01006333">
    <property type="protein sequence ID" value="MPM32343.1"/>
    <property type="molecule type" value="Genomic_DNA"/>
</dbReference>
<dbReference type="InterPro" id="IPR016181">
    <property type="entry name" value="Acyl_CoA_acyltransferase"/>
</dbReference>
<accession>A0A644Z0T8</accession>
<name>A0A644Z0T8_9ZZZZ</name>
<protein>
    <recommendedName>
        <fullName evidence="3">N-acetyltransferase domain-containing protein</fullName>
    </recommendedName>
</protein>
<dbReference type="SUPFAM" id="SSF55729">
    <property type="entry name" value="Acyl-CoA N-acyltransferases (Nat)"/>
    <property type="match status" value="1"/>
</dbReference>
<reference evidence="4" key="1">
    <citation type="submission" date="2019-08" db="EMBL/GenBank/DDBJ databases">
        <authorList>
            <person name="Kucharzyk K."/>
            <person name="Murdoch R.W."/>
            <person name="Higgins S."/>
            <person name="Loffler F."/>
        </authorList>
    </citation>
    <scope>NUCLEOTIDE SEQUENCE</scope>
</reference>
<evidence type="ECO:0000256" key="2">
    <source>
        <dbReference type="ARBA" id="ARBA00023315"/>
    </source>
</evidence>
<dbReference type="PANTHER" id="PTHR43420:SF12">
    <property type="entry name" value="N-ACETYLTRANSFERASE DOMAIN-CONTAINING PROTEIN"/>
    <property type="match status" value="1"/>
</dbReference>
<feature type="domain" description="N-acetyltransferase" evidence="3">
    <location>
        <begin position="2"/>
        <end position="162"/>
    </location>
</feature>
<dbReference type="Gene3D" id="3.40.630.30">
    <property type="match status" value="1"/>
</dbReference>
<keyword evidence="2" id="KW-0012">Acyltransferase</keyword>
<dbReference type="InterPro" id="IPR050680">
    <property type="entry name" value="YpeA/RimI_acetyltransf"/>
</dbReference>